<dbReference type="KEGG" id="dtl:H8F01_00550"/>
<dbReference type="AlphaFoldDB" id="A0A7G8Q4J7"/>
<organism evidence="1 2">
    <name type="scientific">Dyella telluris</name>
    <dbReference type="NCBI Taxonomy" id="2763498"/>
    <lineage>
        <taxon>Bacteria</taxon>
        <taxon>Pseudomonadati</taxon>
        <taxon>Pseudomonadota</taxon>
        <taxon>Gammaproteobacteria</taxon>
        <taxon>Lysobacterales</taxon>
        <taxon>Rhodanobacteraceae</taxon>
        <taxon>Dyella</taxon>
    </lineage>
</organism>
<reference evidence="1 2" key="1">
    <citation type="submission" date="2020-08" db="EMBL/GenBank/DDBJ databases">
        <title>Dyella sp. G9 isolated from forest soil.</title>
        <authorList>
            <person name="Fu J."/>
            <person name="Qiu L."/>
        </authorList>
    </citation>
    <scope>NUCLEOTIDE SEQUENCE [LARGE SCALE GENOMIC DNA]</scope>
    <source>
        <strain evidence="1 2">G9</strain>
    </source>
</reference>
<evidence type="ECO:0000313" key="2">
    <source>
        <dbReference type="Proteomes" id="UP000515873"/>
    </source>
</evidence>
<gene>
    <name evidence="1" type="ORF">H8F01_00550</name>
</gene>
<dbReference type="Proteomes" id="UP000515873">
    <property type="component" value="Chromosome"/>
</dbReference>
<accession>A0A7G8Q4J7</accession>
<protein>
    <submittedName>
        <fullName evidence="1">Uncharacterized protein</fullName>
    </submittedName>
</protein>
<proteinExistence type="predicted"/>
<keyword evidence="2" id="KW-1185">Reference proteome</keyword>
<evidence type="ECO:0000313" key="1">
    <source>
        <dbReference type="EMBL" id="QNK01705.1"/>
    </source>
</evidence>
<dbReference type="EMBL" id="CP060412">
    <property type="protein sequence ID" value="QNK01705.1"/>
    <property type="molecule type" value="Genomic_DNA"/>
</dbReference>
<sequence>MNVKSLMKDLGLYVDPNDVPEEMKHNVGRKLRYLNWEPKMGTIARDFTFTVREFQKDYRGELCYRIYCDGFDDRVGRPLNPARESFEFVRVH</sequence>
<name>A0A7G8Q4J7_9GAMM</name>
<dbReference type="RefSeq" id="WP_187057164.1">
    <property type="nucleotide sequence ID" value="NZ_CP060412.1"/>
</dbReference>